<protein>
    <recommendedName>
        <fullName evidence="1">F-box domain-containing protein</fullName>
    </recommendedName>
</protein>
<accession>A0A165PS04</accession>
<evidence type="ECO:0000313" key="3">
    <source>
        <dbReference type="Proteomes" id="UP000076727"/>
    </source>
</evidence>
<dbReference type="OrthoDB" id="2782847at2759"/>
<dbReference type="SUPFAM" id="SSF81383">
    <property type="entry name" value="F-box domain"/>
    <property type="match status" value="1"/>
</dbReference>
<keyword evidence="3" id="KW-1185">Reference proteome</keyword>
<reference evidence="2 3" key="1">
    <citation type="journal article" date="2016" name="Mol. Biol. Evol.">
        <title>Comparative Genomics of Early-Diverging Mushroom-Forming Fungi Provides Insights into the Origins of Lignocellulose Decay Capabilities.</title>
        <authorList>
            <person name="Nagy L.G."/>
            <person name="Riley R."/>
            <person name="Tritt A."/>
            <person name="Adam C."/>
            <person name="Daum C."/>
            <person name="Floudas D."/>
            <person name="Sun H."/>
            <person name="Yadav J.S."/>
            <person name="Pangilinan J."/>
            <person name="Larsson K.H."/>
            <person name="Matsuura K."/>
            <person name="Barry K."/>
            <person name="Labutti K."/>
            <person name="Kuo R."/>
            <person name="Ohm R.A."/>
            <person name="Bhattacharya S.S."/>
            <person name="Shirouzu T."/>
            <person name="Yoshinaga Y."/>
            <person name="Martin F.M."/>
            <person name="Grigoriev I.V."/>
            <person name="Hibbett D.S."/>
        </authorList>
    </citation>
    <scope>NUCLEOTIDE SEQUENCE [LARGE SCALE GENOMIC DNA]</scope>
    <source>
        <strain evidence="2 3">L-15889</strain>
    </source>
</reference>
<sequence>MPPLFNTLYRHRGLYFSSYEARPSFRDITGHNLMRSIPRDPSAFAEWLASQRGELDGHLATSGIAKRLPYGGNYSQSSHMITEVRPDFGRTWMDWTYELDLDTLVFSFMAEPMFCLDRMPPPDDCERYITQDHYGLWTCLPDIPEQYSYRANWAQPTPISENSLESPVAIQMNVPVDELLGTSSADKPDSELVCTRFYEVIVGQYFREYHHGFHQCSRPGADDDSEESEHLRDMLLSLLWPAVTRMIYKSENPGRTAGGSSQARRWPRDDLFFQVFVDMRSEAALRALAASLATDLRNTGCDCDRVFGVLFSGAHVAIVSFEGLQGCLRQPCRVSCTALLPFLPDRFGASPSSPGIDALVRLGQAPHPQLDYSILFRMRAPDAGTIFMCSGPPPWLPPLSGRGLLVALPHEILSLIIGYLDDSDLHDFAAVSRQTYAAVRATRRIRYPVIDGQHRLVQVRPLHFAPQVLPDGNVLLSEEFYELVSAAFVTEDDKVLLLGFNPAIDVYLIQINWMSCWGSGTIAMPHVLGRQIRIPYIVLSKADVEHLENDATSENLLGRICRRGVHIMDQMQADNPMGDEDL</sequence>
<dbReference type="EMBL" id="KV429065">
    <property type="protein sequence ID" value="KZT68559.1"/>
    <property type="molecule type" value="Genomic_DNA"/>
</dbReference>
<gene>
    <name evidence="2" type="ORF">DAEQUDRAFT_727667</name>
</gene>
<evidence type="ECO:0000313" key="2">
    <source>
        <dbReference type="EMBL" id="KZT68559.1"/>
    </source>
</evidence>
<feature type="domain" description="F-box" evidence="1">
    <location>
        <begin position="402"/>
        <end position="450"/>
    </location>
</feature>
<dbReference type="Proteomes" id="UP000076727">
    <property type="component" value="Unassembled WGS sequence"/>
</dbReference>
<organism evidence="2 3">
    <name type="scientific">Daedalea quercina L-15889</name>
    <dbReference type="NCBI Taxonomy" id="1314783"/>
    <lineage>
        <taxon>Eukaryota</taxon>
        <taxon>Fungi</taxon>
        <taxon>Dikarya</taxon>
        <taxon>Basidiomycota</taxon>
        <taxon>Agaricomycotina</taxon>
        <taxon>Agaricomycetes</taxon>
        <taxon>Polyporales</taxon>
        <taxon>Fomitopsis</taxon>
    </lineage>
</organism>
<dbReference type="STRING" id="1314783.A0A165PS04"/>
<evidence type="ECO:0000259" key="1">
    <source>
        <dbReference type="PROSITE" id="PS50181"/>
    </source>
</evidence>
<proteinExistence type="predicted"/>
<dbReference type="InterPro" id="IPR001810">
    <property type="entry name" value="F-box_dom"/>
</dbReference>
<name>A0A165PS04_9APHY</name>
<dbReference type="InterPro" id="IPR036047">
    <property type="entry name" value="F-box-like_dom_sf"/>
</dbReference>
<dbReference type="Pfam" id="PF00646">
    <property type="entry name" value="F-box"/>
    <property type="match status" value="1"/>
</dbReference>
<dbReference type="PROSITE" id="PS50181">
    <property type="entry name" value="FBOX"/>
    <property type="match status" value="1"/>
</dbReference>
<dbReference type="CDD" id="cd09917">
    <property type="entry name" value="F-box_SF"/>
    <property type="match status" value="1"/>
</dbReference>
<dbReference type="AlphaFoldDB" id="A0A165PS04"/>